<dbReference type="PANTHER" id="PTHR11070">
    <property type="entry name" value="UVRD / RECB / PCRA DNA HELICASE FAMILY MEMBER"/>
    <property type="match status" value="1"/>
</dbReference>
<dbReference type="Pfam" id="PF13361">
    <property type="entry name" value="UvrD_C"/>
    <property type="match status" value="1"/>
</dbReference>
<dbReference type="GO" id="GO:0033202">
    <property type="term" value="C:DNA helicase complex"/>
    <property type="evidence" value="ECO:0007669"/>
    <property type="project" value="TreeGrafter"/>
</dbReference>
<evidence type="ECO:0000256" key="11">
    <source>
        <dbReference type="PROSITE-ProRule" id="PRU00560"/>
    </source>
</evidence>
<evidence type="ECO:0000256" key="2">
    <source>
        <dbReference type="ARBA" id="ARBA00022741"/>
    </source>
</evidence>
<dbReference type="InterPro" id="IPR014017">
    <property type="entry name" value="DNA_helicase_UvrD-like_C"/>
</dbReference>
<evidence type="ECO:0000256" key="6">
    <source>
        <dbReference type="ARBA" id="ARBA00023125"/>
    </source>
</evidence>
<dbReference type="GO" id="GO:0005829">
    <property type="term" value="C:cytosol"/>
    <property type="evidence" value="ECO:0007669"/>
    <property type="project" value="TreeGrafter"/>
</dbReference>
<name>A0A0K8J8Z9_9FIRM</name>
<dbReference type="Gene3D" id="3.40.50.300">
    <property type="entry name" value="P-loop containing nucleotide triphosphate hydrolases"/>
    <property type="match status" value="2"/>
</dbReference>
<dbReference type="AlphaFoldDB" id="A0A0K8J8Z9"/>
<keyword evidence="4 11" id="KW-0347">Helicase</keyword>
<comment type="catalytic activity">
    <reaction evidence="8">
        <text>Couples ATP hydrolysis with the unwinding of duplex DNA by translocating in the 3'-5' direction.</text>
        <dbReference type="EC" id="5.6.2.4"/>
    </reaction>
</comment>
<evidence type="ECO:0000256" key="7">
    <source>
        <dbReference type="ARBA" id="ARBA00023235"/>
    </source>
</evidence>
<keyword evidence="6" id="KW-0238">DNA-binding</keyword>
<evidence type="ECO:0000259" key="13">
    <source>
        <dbReference type="PROSITE" id="PS51217"/>
    </source>
</evidence>
<dbReference type="EC" id="5.6.2.4" evidence="9"/>
<dbReference type="Gene3D" id="1.10.486.10">
    <property type="entry name" value="PCRA, domain 4"/>
    <property type="match status" value="1"/>
</dbReference>
<sequence>MMLNQAQQEAVGHKDGPMLVLAGPGSGKTLVITERTKYLINKHKISEGNILVITFTRAASKEMKDRFLKTMKRSKTAVNFGTFHSVFFTILKYAYNLSVNNIIKDDERINCIKSIINKMGISYDDEKEFIAEILSEISMVKGNRIELSSYYSSSCGDEVFRRIYQEYNKKIRQANRIDFDDMLLLCYELLSQREDILRLWQDKFRYILIDEFQDINILQYDIIKLLAKPRNNLFIVGDDDQSIYRFRGARPEIMLNFPKDYPNCKKIFLNINYRSGIKIIETANKLISNNKVRYEKSLKPHKKDEARVVSCQFETMGEQNIKLVEEIYKLFKSGIPLSEMAILVRTNLGAGAIIHKLMEYNIPFFAGDNIPNIYDHWITEDLIAYMRIAMGEDGRGLYLRIINRPKRYISRECFDTSQVNFEDLYNYYEDKEWMIDRIDQLEYDLAMLAGMSPYAAIQYIRRAVGYEDFLKEYAKDRRLSEEELIDVLDEIQEGTKGFDSFVEWFEYIKQYKEELKKQAQHNTNKNIDGIRIMTMHSSKGLEFETVFIVDVNEDITPHKKALLPEDIEEERRLFYVALTRAKKYLYIFSPKKRYNKDMEPSRFINELKGNN</sequence>
<evidence type="ECO:0000259" key="12">
    <source>
        <dbReference type="PROSITE" id="PS51198"/>
    </source>
</evidence>
<comment type="catalytic activity">
    <reaction evidence="10">
        <text>ATP + H2O = ADP + phosphate + H(+)</text>
        <dbReference type="Rhea" id="RHEA:13065"/>
        <dbReference type="ChEBI" id="CHEBI:15377"/>
        <dbReference type="ChEBI" id="CHEBI:15378"/>
        <dbReference type="ChEBI" id="CHEBI:30616"/>
        <dbReference type="ChEBI" id="CHEBI:43474"/>
        <dbReference type="ChEBI" id="CHEBI:456216"/>
        <dbReference type="EC" id="5.6.2.4"/>
    </reaction>
</comment>
<dbReference type="CDD" id="cd17932">
    <property type="entry name" value="DEXQc_UvrD"/>
    <property type="match status" value="1"/>
</dbReference>
<proteinExistence type="inferred from homology"/>
<dbReference type="InterPro" id="IPR013986">
    <property type="entry name" value="DExx_box_DNA_helicase_dom_sf"/>
</dbReference>
<dbReference type="CDD" id="cd18807">
    <property type="entry name" value="SF1_C_UvrD"/>
    <property type="match status" value="1"/>
</dbReference>
<keyword evidence="7" id="KW-0413">Isomerase</keyword>
<dbReference type="KEGG" id="hsd:SD1D_2223"/>
<evidence type="ECO:0000256" key="9">
    <source>
        <dbReference type="ARBA" id="ARBA00034808"/>
    </source>
</evidence>
<evidence type="ECO:0000313" key="15">
    <source>
        <dbReference type="Proteomes" id="UP000196053"/>
    </source>
</evidence>
<dbReference type="PROSITE" id="PS51217">
    <property type="entry name" value="UVRD_HELICASE_CTER"/>
    <property type="match status" value="1"/>
</dbReference>
<gene>
    <name evidence="14" type="ORF">SD1D_2223</name>
</gene>
<dbReference type="OrthoDB" id="9810135at2"/>
<keyword evidence="5 11" id="KW-0067">ATP-binding</keyword>
<keyword evidence="2 11" id="KW-0547">Nucleotide-binding</keyword>
<comment type="similarity">
    <text evidence="1">Belongs to the helicase family. UvrD subfamily.</text>
</comment>
<dbReference type="InterPro" id="IPR027417">
    <property type="entry name" value="P-loop_NTPase"/>
</dbReference>
<keyword evidence="3 11" id="KW-0378">Hydrolase</keyword>
<evidence type="ECO:0000256" key="8">
    <source>
        <dbReference type="ARBA" id="ARBA00034617"/>
    </source>
</evidence>
<dbReference type="RefSeq" id="WP_058258966.1">
    <property type="nucleotide sequence ID" value="NZ_DUPS01000042.1"/>
</dbReference>
<evidence type="ECO:0000256" key="5">
    <source>
        <dbReference type="ARBA" id="ARBA00022840"/>
    </source>
</evidence>
<evidence type="ECO:0000313" key="14">
    <source>
        <dbReference type="EMBL" id="CUH93738.1"/>
    </source>
</evidence>
<feature type="binding site" evidence="11">
    <location>
        <begin position="22"/>
        <end position="29"/>
    </location>
    <ligand>
        <name>ATP</name>
        <dbReference type="ChEBI" id="CHEBI:30616"/>
    </ligand>
</feature>
<dbReference type="PROSITE" id="PS51198">
    <property type="entry name" value="UVRD_HELICASE_ATP_BIND"/>
    <property type="match status" value="1"/>
</dbReference>
<dbReference type="Pfam" id="PF00580">
    <property type="entry name" value="UvrD-helicase"/>
    <property type="match status" value="1"/>
</dbReference>
<dbReference type="PANTHER" id="PTHR11070:SF2">
    <property type="entry name" value="ATP-DEPENDENT DNA HELICASE SRS2"/>
    <property type="match status" value="1"/>
</dbReference>
<feature type="domain" description="UvrD-like helicase ATP-binding" evidence="12">
    <location>
        <begin position="1"/>
        <end position="276"/>
    </location>
</feature>
<dbReference type="GO" id="GO:0000725">
    <property type="term" value="P:recombinational repair"/>
    <property type="evidence" value="ECO:0007669"/>
    <property type="project" value="TreeGrafter"/>
</dbReference>
<evidence type="ECO:0000256" key="3">
    <source>
        <dbReference type="ARBA" id="ARBA00022801"/>
    </source>
</evidence>
<dbReference type="InterPro" id="IPR014016">
    <property type="entry name" value="UvrD-like_ATP-bd"/>
</dbReference>
<dbReference type="SUPFAM" id="SSF52540">
    <property type="entry name" value="P-loop containing nucleoside triphosphate hydrolases"/>
    <property type="match status" value="1"/>
</dbReference>
<dbReference type="Proteomes" id="UP000196053">
    <property type="component" value="Chromosome I"/>
</dbReference>
<evidence type="ECO:0000256" key="4">
    <source>
        <dbReference type="ARBA" id="ARBA00022806"/>
    </source>
</evidence>
<dbReference type="GO" id="GO:0005524">
    <property type="term" value="F:ATP binding"/>
    <property type="evidence" value="ECO:0007669"/>
    <property type="project" value="UniProtKB-UniRule"/>
</dbReference>
<evidence type="ECO:0000256" key="1">
    <source>
        <dbReference type="ARBA" id="ARBA00009922"/>
    </source>
</evidence>
<reference evidence="15" key="1">
    <citation type="submission" date="2015-09" db="EMBL/GenBank/DDBJ databases">
        <authorList>
            <person name="Wibberg D."/>
        </authorList>
    </citation>
    <scope>NUCLEOTIDE SEQUENCE [LARGE SCALE GENOMIC DNA]</scope>
    <source>
        <strain evidence="15">SD1D</strain>
    </source>
</reference>
<protein>
    <recommendedName>
        <fullName evidence="9">DNA 3'-5' helicase</fullName>
        <ecNumber evidence="9">5.6.2.4</ecNumber>
    </recommendedName>
</protein>
<organism evidence="14 15">
    <name type="scientific">Herbinix luporum</name>
    <dbReference type="NCBI Taxonomy" id="1679721"/>
    <lineage>
        <taxon>Bacteria</taxon>
        <taxon>Bacillati</taxon>
        <taxon>Bacillota</taxon>
        <taxon>Clostridia</taxon>
        <taxon>Lachnospirales</taxon>
        <taxon>Lachnospiraceae</taxon>
        <taxon>Herbinix</taxon>
    </lineage>
</organism>
<accession>A0A0K8J8Z9</accession>
<dbReference type="InterPro" id="IPR000212">
    <property type="entry name" value="DNA_helicase_UvrD/REP"/>
</dbReference>
<keyword evidence="15" id="KW-1185">Reference proteome</keyword>
<dbReference type="GO" id="GO:0043138">
    <property type="term" value="F:3'-5' DNA helicase activity"/>
    <property type="evidence" value="ECO:0007669"/>
    <property type="project" value="UniProtKB-EC"/>
</dbReference>
<dbReference type="EMBL" id="LN879430">
    <property type="protein sequence ID" value="CUH93738.1"/>
    <property type="molecule type" value="Genomic_DNA"/>
</dbReference>
<evidence type="ECO:0000256" key="10">
    <source>
        <dbReference type="ARBA" id="ARBA00048988"/>
    </source>
</evidence>
<dbReference type="GO" id="GO:0016887">
    <property type="term" value="F:ATP hydrolysis activity"/>
    <property type="evidence" value="ECO:0007669"/>
    <property type="project" value="RHEA"/>
</dbReference>
<dbReference type="Gene3D" id="1.10.10.160">
    <property type="match status" value="1"/>
</dbReference>
<feature type="domain" description="UvrD-like helicase C-terminal" evidence="13">
    <location>
        <begin position="277"/>
        <end position="540"/>
    </location>
</feature>
<dbReference type="GO" id="GO:0003677">
    <property type="term" value="F:DNA binding"/>
    <property type="evidence" value="ECO:0007669"/>
    <property type="project" value="UniProtKB-KW"/>
</dbReference>